<accession>A0A9W8JVI5</accession>
<keyword evidence="1" id="KW-0732">Signal</keyword>
<comment type="caution">
    <text evidence="3">The sequence shown here is derived from an EMBL/GenBank/DDBJ whole genome shotgun (WGS) entry which is preliminary data.</text>
</comment>
<feature type="chain" id="PRO_5040986620" description="DJ-1/PfpI domain-containing protein" evidence="1">
    <location>
        <begin position="24"/>
        <end position="229"/>
    </location>
</feature>
<evidence type="ECO:0000313" key="3">
    <source>
        <dbReference type="EMBL" id="KAJ3500796.1"/>
    </source>
</evidence>
<dbReference type="Pfam" id="PF01965">
    <property type="entry name" value="DJ-1_PfpI"/>
    <property type="match status" value="1"/>
</dbReference>
<dbReference type="EMBL" id="JANKHO010001543">
    <property type="protein sequence ID" value="KAJ3500796.1"/>
    <property type="molecule type" value="Genomic_DNA"/>
</dbReference>
<evidence type="ECO:0000259" key="2">
    <source>
        <dbReference type="Pfam" id="PF01965"/>
    </source>
</evidence>
<evidence type="ECO:0000313" key="4">
    <source>
        <dbReference type="Proteomes" id="UP001148786"/>
    </source>
</evidence>
<evidence type="ECO:0000256" key="1">
    <source>
        <dbReference type="SAM" id="SignalP"/>
    </source>
</evidence>
<dbReference type="OrthoDB" id="543156at2759"/>
<feature type="domain" description="DJ-1/PfpI" evidence="2">
    <location>
        <begin position="54"/>
        <end position="189"/>
    </location>
</feature>
<dbReference type="Gene3D" id="3.40.50.880">
    <property type="match status" value="1"/>
</dbReference>
<keyword evidence="4" id="KW-1185">Reference proteome</keyword>
<dbReference type="PANTHER" id="PTHR43130:SF7">
    <property type="entry name" value="DJ-1_PFPI DOMAIN-CONTAINING PROTEIN"/>
    <property type="match status" value="1"/>
</dbReference>
<name>A0A9W8JVI5_9AGAR</name>
<protein>
    <recommendedName>
        <fullName evidence="2">DJ-1/PfpI domain-containing protein</fullName>
    </recommendedName>
</protein>
<dbReference type="InterPro" id="IPR052158">
    <property type="entry name" value="INH-QAR"/>
</dbReference>
<gene>
    <name evidence="3" type="ORF">NLJ89_g9634</name>
</gene>
<dbReference type="PANTHER" id="PTHR43130">
    <property type="entry name" value="ARAC-FAMILY TRANSCRIPTIONAL REGULATOR"/>
    <property type="match status" value="1"/>
</dbReference>
<sequence>MAMSGQNLSFGVLLLPGFQWLDAAEPVDYINNHSQAMLQANNLPKEDVEKGPIITWHYISFDLKPVRATSGPTLNPSTTYTDCPPLNYLLVPGGDPNAPLPPGCAEFLKERFEGLKGLLTVCTGSLSVAQTGLLDGYKVCTNKVALKAAHSSGQLNKNVHWVGDRRWILDRKVWSSAGVTAGIDLGAEFARVNFDPMLVELTKMIAEYKPKPDQPDEFAYILDGIDYNN</sequence>
<feature type="signal peptide" evidence="1">
    <location>
        <begin position="1"/>
        <end position="23"/>
    </location>
</feature>
<dbReference type="InterPro" id="IPR029062">
    <property type="entry name" value="Class_I_gatase-like"/>
</dbReference>
<dbReference type="Proteomes" id="UP001148786">
    <property type="component" value="Unassembled WGS sequence"/>
</dbReference>
<dbReference type="AlphaFoldDB" id="A0A9W8JVI5"/>
<organism evidence="3 4">
    <name type="scientific">Agrocybe chaxingu</name>
    <dbReference type="NCBI Taxonomy" id="84603"/>
    <lineage>
        <taxon>Eukaryota</taxon>
        <taxon>Fungi</taxon>
        <taxon>Dikarya</taxon>
        <taxon>Basidiomycota</taxon>
        <taxon>Agaricomycotina</taxon>
        <taxon>Agaricomycetes</taxon>
        <taxon>Agaricomycetidae</taxon>
        <taxon>Agaricales</taxon>
        <taxon>Agaricineae</taxon>
        <taxon>Strophariaceae</taxon>
        <taxon>Agrocybe</taxon>
    </lineage>
</organism>
<dbReference type="CDD" id="cd03139">
    <property type="entry name" value="GATase1_PfpI_2"/>
    <property type="match status" value="1"/>
</dbReference>
<dbReference type="SUPFAM" id="SSF52317">
    <property type="entry name" value="Class I glutamine amidotransferase-like"/>
    <property type="match status" value="1"/>
</dbReference>
<reference evidence="3" key="1">
    <citation type="submission" date="2022-07" db="EMBL/GenBank/DDBJ databases">
        <title>Genome Sequence of Agrocybe chaxingu.</title>
        <authorList>
            <person name="Buettner E."/>
        </authorList>
    </citation>
    <scope>NUCLEOTIDE SEQUENCE</scope>
    <source>
        <strain evidence="3">MP-N11</strain>
    </source>
</reference>
<dbReference type="InterPro" id="IPR002818">
    <property type="entry name" value="DJ-1/PfpI"/>
</dbReference>
<proteinExistence type="predicted"/>